<accession>A0ABY3YV52</accession>
<organism evidence="2 3">
    <name type="scientific">Streptomyces rimosus subsp. rimosus</name>
    <dbReference type="NCBI Taxonomy" id="132474"/>
    <lineage>
        <taxon>Bacteria</taxon>
        <taxon>Bacillati</taxon>
        <taxon>Actinomycetota</taxon>
        <taxon>Actinomycetes</taxon>
        <taxon>Kitasatosporales</taxon>
        <taxon>Streptomycetaceae</taxon>
        <taxon>Streptomyces</taxon>
    </lineage>
</organism>
<protein>
    <recommendedName>
        <fullName evidence="4">Peptidase inhibitor family I36</fullName>
    </recommendedName>
</protein>
<dbReference type="RefSeq" id="WP_003981777.1">
    <property type="nucleotide sequence ID" value="NZ_CP043497.1"/>
</dbReference>
<sequence>MSPLKTLVRSTGVLAAAGCLGFTVMSAPAQAASGACEQNHVCLWSGKNFTGTSGKIAAQPGKCYNSRSVPAQSMNNNTRYFLRTFPKANCKGHGWTMNWGTKSNDLPQGVMSFMPVK</sequence>
<feature type="signal peptide" evidence="1">
    <location>
        <begin position="1"/>
        <end position="31"/>
    </location>
</feature>
<keyword evidence="3" id="KW-1185">Reference proteome</keyword>
<dbReference type="GeneID" id="66859019"/>
<name>A0ABY3YV52_STRRM</name>
<keyword evidence="1" id="KW-0732">Signal</keyword>
<evidence type="ECO:0000313" key="3">
    <source>
        <dbReference type="Proteomes" id="UP000829494"/>
    </source>
</evidence>
<evidence type="ECO:0000256" key="1">
    <source>
        <dbReference type="SAM" id="SignalP"/>
    </source>
</evidence>
<gene>
    <name evidence="2" type="ORF">SRIMR7_07070</name>
</gene>
<dbReference type="EMBL" id="CP094298">
    <property type="protein sequence ID" value="UNZ01896.1"/>
    <property type="molecule type" value="Genomic_DNA"/>
</dbReference>
<evidence type="ECO:0008006" key="4">
    <source>
        <dbReference type="Google" id="ProtNLM"/>
    </source>
</evidence>
<proteinExistence type="predicted"/>
<dbReference type="Pfam" id="PF03995">
    <property type="entry name" value="Inhibitor_I36"/>
    <property type="match status" value="1"/>
</dbReference>
<reference evidence="2 3" key="1">
    <citation type="submission" date="2022-03" db="EMBL/GenBank/DDBJ databases">
        <title>Complete genome of Streptomyces rimosus ssp. rimosus R7 (=ATCC 10970).</title>
        <authorList>
            <person name="Beganovic S."/>
            <person name="Ruckert C."/>
            <person name="Busche T."/>
            <person name="Kalinowski J."/>
            <person name="Wittmann C."/>
        </authorList>
    </citation>
    <scope>NUCLEOTIDE SEQUENCE [LARGE SCALE GENOMIC DNA]</scope>
    <source>
        <strain evidence="2 3">R7</strain>
    </source>
</reference>
<feature type="chain" id="PRO_5046132176" description="Peptidase inhibitor family I36" evidence="1">
    <location>
        <begin position="32"/>
        <end position="117"/>
    </location>
</feature>
<evidence type="ECO:0000313" key="2">
    <source>
        <dbReference type="EMBL" id="UNZ01896.1"/>
    </source>
</evidence>
<dbReference type="Proteomes" id="UP000829494">
    <property type="component" value="Chromosome"/>
</dbReference>